<dbReference type="EMBL" id="CP155618">
    <property type="protein sequence ID" value="XBL15899.1"/>
    <property type="molecule type" value="Genomic_DNA"/>
</dbReference>
<dbReference type="InterPro" id="IPR019734">
    <property type="entry name" value="TPR_rpt"/>
</dbReference>
<dbReference type="AlphaFoldDB" id="A0AAU7EK67"/>
<dbReference type="SUPFAM" id="SSF48452">
    <property type="entry name" value="TPR-like"/>
    <property type="match status" value="1"/>
</dbReference>
<evidence type="ECO:0000256" key="3">
    <source>
        <dbReference type="SAM" id="SignalP"/>
    </source>
</evidence>
<proteinExistence type="predicted"/>
<gene>
    <name evidence="5" type="ORF">QLS71_007755</name>
</gene>
<organism evidence="5 6">
    <name type="scientific">Mariniflexile litorale</name>
    <dbReference type="NCBI Taxonomy" id="3045158"/>
    <lineage>
        <taxon>Bacteria</taxon>
        <taxon>Pseudomonadati</taxon>
        <taxon>Bacteroidota</taxon>
        <taxon>Flavobacteriia</taxon>
        <taxon>Flavobacteriales</taxon>
        <taxon>Flavobacteriaceae</taxon>
        <taxon>Mariniflexile</taxon>
    </lineage>
</organism>
<name>A0AAU7EK67_9FLAO</name>
<feature type="transmembrane region" description="Helical" evidence="2">
    <location>
        <begin position="133"/>
        <end position="151"/>
    </location>
</feature>
<dbReference type="SMART" id="SM00287">
    <property type="entry name" value="SH3b"/>
    <property type="match status" value="1"/>
</dbReference>
<evidence type="ECO:0000256" key="1">
    <source>
        <dbReference type="PROSITE-ProRule" id="PRU00339"/>
    </source>
</evidence>
<dbReference type="SMART" id="SM00028">
    <property type="entry name" value="TPR"/>
    <property type="match status" value="2"/>
</dbReference>
<keyword evidence="2" id="KW-0472">Membrane</keyword>
<dbReference type="Pfam" id="PF08239">
    <property type="entry name" value="SH3_3"/>
    <property type="match status" value="1"/>
</dbReference>
<keyword evidence="3" id="KW-0732">Signal</keyword>
<protein>
    <submittedName>
        <fullName evidence="5">Tetratricopeptide repeat protein</fullName>
    </submittedName>
</protein>
<reference evidence="5" key="1">
    <citation type="submission" date="2024-04" db="EMBL/GenBank/DDBJ databases">
        <title>Mariniflexile litorale, isolated from the shallow sediments of the Sea of Japan.</title>
        <authorList>
            <person name="Romanenko L."/>
            <person name="Isaeva M."/>
        </authorList>
    </citation>
    <scope>NUCLEOTIDE SEQUENCE [LARGE SCALE GENOMIC DNA]</scope>
    <source>
        <strain evidence="5">KMM 9835</strain>
    </source>
</reference>
<sequence>MKKLLYILSFLLSLGLFAQNEALFEQANALYNDAKYGEAIDKYKTILDTKNHSAELYFNLGNAHYKLNNIAPSIYYYEKALQLAPNDEDIKNNLAFAQNMTIDAIDVVPEAGLSKILNNAANTMTFDGWAKTAIVFVFCFVVLFLIYYFAYSSLRKRLTFIGSLVSLVLMCITLLFAFHKFNLDKRDKPAIVFVKEILVKNAPNNRSEESFRLHEGTKVQVLDTVDNWKKIKLQDGKTGWVSSEDLKAL</sequence>
<evidence type="ECO:0000256" key="2">
    <source>
        <dbReference type="SAM" id="Phobius"/>
    </source>
</evidence>
<feature type="transmembrane region" description="Helical" evidence="2">
    <location>
        <begin position="158"/>
        <end position="178"/>
    </location>
</feature>
<dbReference type="Gene3D" id="2.30.30.40">
    <property type="entry name" value="SH3 Domains"/>
    <property type="match status" value="1"/>
</dbReference>
<dbReference type="InterPro" id="IPR011990">
    <property type="entry name" value="TPR-like_helical_dom_sf"/>
</dbReference>
<evidence type="ECO:0000259" key="4">
    <source>
        <dbReference type="SMART" id="SM00287"/>
    </source>
</evidence>
<dbReference type="Proteomes" id="UP001224325">
    <property type="component" value="Chromosome"/>
</dbReference>
<evidence type="ECO:0000313" key="5">
    <source>
        <dbReference type="EMBL" id="XBL15899.1"/>
    </source>
</evidence>
<feature type="signal peptide" evidence="3">
    <location>
        <begin position="1"/>
        <end position="18"/>
    </location>
</feature>
<dbReference type="RefSeq" id="WP_308993653.1">
    <property type="nucleotide sequence ID" value="NZ_CP155618.1"/>
</dbReference>
<dbReference type="PROSITE" id="PS50005">
    <property type="entry name" value="TPR"/>
    <property type="match status" value="1"/>
</dbReference>
<dbReference type="InterPro" id="IPR003646">
    <property type="entry name" value="SH3-like_bac-type"/>
</dbReference>
<feature type="domain" description="SH3b" evidence="4">
    <location>
        <begin position="187"/>
        <end position="249"/>
    </location>
</feature>
<dbReference type="PROSITE" id="PS50293">
    <property type="entry name" value="TPR_REGION"/>
    <property type="match status" value="1"/>
</dbReference>
<evidence type="ECO:0000313" key="6">
    <source>
        <dbReference type="Proteomes" id="UP001224325"/>
    </source>
</evidence>
<keyword evidence="6" id="KW-1185">Reference proteome</keyword>
<keyword evidence="2" id="KW-1133">Transmembrane helix</keyword>
<keyword evidence="2" id="KW-0812">Transmembrane</keyword>
<dbReference type="Pfam" id="PF00515">
    <property type="entry name" value="TPR_1"/>
    <property type="match status" value="1"/>
</dbReference>
<feature type="repeat" description="TPR" evidence="1">
    <location>
        <begin position="54"/>
        <end position="87"/>
    </location>
</feature>
<feature type="chain" id="PRO_5043783873" evidence="3">
    <location>
        <begin position="19"/>
        <end position="249"/>
    </location>
</feature>
<accession>A0AAU7EK67</accession>
<keyword evidence="1" id="KW-0802">TPR repeat</keyword>
<dbReference type="KEGG" id="mlil:QLS71_007755"/>
<dbReference type="Gene3D" id="1.25.40.10">
    <property type="entry name" value="Tetratricopeptide repeat domain"/>
    <property type="match status" value="1"/>
</dbReference>